<name>A0A6J4NT50_9CHLR</name>
<accession>A0A6J4NT50</accession>
<sequence length="101" mass="11373">MCTSTKTTKSETMLRAAFHTAVNAQLRAEEITRLRSERERLFKQALVDLGMTPRELVAELENRGPRHVEVMAHLISSTAAYIRTPEGQESLRQVCEDACGK</sequence>
<proteinExistence type="predicted"/>
<evidence type="ECO:0000313" key="1">
    <source>
        <dbReference type="EMBL" id="CAA9394478.1"/>
    </source>
</evidence>
<gene>
    <name evidence="1" type="ORF">AVDCRST_MAG93-9899</name>
</gene>
<protein>
    <submittedName>
        <fullName evidence="1">Uncharacterized protein</fullName>
    </submittedName>
</protein>
<reference evidence="1" key="1">
    <citation type="submission" date="2020-02" db="EMBL/GenBank/DDBJ databases">
        <authorList>
            <person name="Meier V. D."/>
        </authorList>
    </citation>
    <scope>NUCLEOTIDE SEQUENCE</scope>
    <source>
        <strain evidence="1">AVDCRST_MAG93</strain>
    </source>
</reference>
<dbReference type="AlphaFoldDB" id="A0A6J4NT50"/>
<dbReference type="EMBL" id="CADCTR010003324">
    <property type="protein sequence ID" value="CAA9394478.1"/>
    <property type="molecule type" value="Genomic_DNA"/>
</dbReference>
<organism evidence="1">
    <name type="scientific">uncultured Chloroflexia bacterium</name>
    <dbReference type="NCBI Taxonomy" id="1672391"/>
    <lineage>
        <taxon>Bacteria</taxon>
        <taxon>Bacillati</taxon>
        <taxon>Chloroflexota</taxon>
        <taxon>Chloroflexia</taxon>
        <taxon>environmental samples</taxon>
    </lineage>
</organism>